<protein>
    <submittedName>
        <fullName evidence="2">Type II toxin-antitoxin system death-on-curing family toxin</fullName>
    </submittedName>
</protein>
<dbReference type="PIRSF" id="PIRSF018297">
    <property type="entry name" value="Doc"/>
    <property type="match status" value="1"/>
</dbReference>
<dbReference type="Gene3D" id="1.20.120.1870">
    <property type="entry name" value="Fic/DOC protein, Fido domain"/>
    <property type="match status" value="1"/>
</dbReference>
<dbReference type="InterPro" id="IPR006440">
    <property type="entry name" value="Doc"/>
</dbReference>
<dbReference type="PANTHER" id="PTHR39426">
    <property type="entry name" value="HOMOLOGY TO DEATH-ON-CURING PROTEIN OF PHAGE P1"/>
    <property type="match status" value="1"/>
</dbReference>
<dbReference type="NCBIfam" id="TIGR01550">
    <property type="entry name" value="DOC_P1"/>
    <property type="match status" value="1"/>
</dbReference>
<dbReference type="Proteomes" id="UP000197153">
    <property type="component" value="Chromosome 1"/>
</dbReference>
<evidence type="ECO:0000313" key="2">
    <source>
        <dbReference type="EMBL" id="ASG20809.1"/>
    </source>
</evidence>
<dbReference type="RefSeq" id="WP_088871630.1">
    <property type="nucleotide sequence ID" value="NZ_CP022110.1"/>
</dbReference>
<dbReference type="EMBL" id="CP022110">
    <property type="protein sequence ID" value="ASG20809.1"/>
    <property type="molecule type" value="Genomic_DNA"/>
</dbReference>
<dbReference type="GO" id="GO:0016301">
    <property type="term" value="F:kinase activity"/>
    <property type="evidence" value="ECO:0007669"/>
    <property type="project" value="InterPro"/>
</dbReference>
<reference evidence="2 3" key="1">
    <citation type="submission" date="2017-06" db="EMBL/GenBank/DDBJ databases">
        <title>Complete genome sequence of Nitrospirillum amazonense strain CBAmC, an endophytic nitrogen-fixing and plant growth-promoting bacterium, isolated from sugarcane.</title>
        <authorList>
            <person name="Schwab S."/>
            <person name="dos Santos Teixeira K.R."/>
            <person name="Simoes Araujo J.L."/>
            <person name="Soares Vidal M."/>
            <person name="Borges de Freitas H.R."/>
            <person name="Rivello Crivelaro A.L."/>
            <person name="Bueno de Camargo Nunes A."/>
            <person name="dos Santos C.M."/>
            <person name="Palmeira da Silva Rosa D."/>
            <person name="da Silva Padilha D."/>
            <person name="da Silva E."/>
            <person name="Araujo Terra L."/>
            <person name="Soares Mendes V."/>
            <person name="Farinelli L."/>
            <person name="Magalhaes Cruz L."/>
            <person name="Baldani J.I."/>
        </authorList>
    </citation>
    <scope>NUCLEOTIDE SEQUENCE [LARGE SCALE GENOMIC DNA]</scope>
    <source>
        <strain evidence="2 3">CBAmC</strain>
    </source>
</reference>
<dbReference type="PANTHER" id="PTHR39426:SF1">
    <property type="entry name" value="HOMOLOGY TO DEATH-ON-CURING PROTEIN OF PHAGE P1"/>
    <property type="match status" value="1"/>
</dbReference>
<keyword evidence="3" id="KW-1185">Reference proteome</keyword>
<feature type="domain" description="Fido" evidence="1">
    <location>
        <begin position="7"/>
        <end position="125"/>
    </location>
</feature>
<gene>
    <name evidence="2" type="ORF">Y958_08300</name>
</gene>
<dbReference type="Pfam" id="PF02661">
    <property type="entry name" value="Fic"/>
    <property type="match status" value="1"/>
</dbReference>
<evidence type="ECO:0000313" key="3">
    <source>
        <dbReference type="Proteomes" id="UP000197153"/>
    </source>
</evidence>
<proteinExistence type="predicted"/>
<dbReference type="InterPro" id="IPR053737">
    <property type="entry name" value="Type_II_TA_Toxin"/>
</dbReference>
<dbReference type="KEGG" id="nao:Y958_08300"/>
<accession>A0A248JQD3</accession>
<dbReference type="InterPro" id="IPR003812">
    <property type="entry name" value="Fido"/>
</dbReference>
<sequence>MTGLVLPPIEAIIDLHTELLAEHGGAPGLRDRGALEASLARAHQIVAYAENPVTVFDLAAAVCVSILRNHPFVDGNKRAGFVALGTTLILNGLFLDVSERDAADMIQSVAAGDRSEEAFRRWVADNSVEG</sequence>
<dbReference type="PROSITE" id="PS51459">
    <property type="entry name" value="FIDO"/>
    <property type="match status" value="1"/>
</dbReference>
<dbReference type="AlphaFoldDB" id="A0A248JQD3"/>
<evidence type="ECO:0000259" key="1">
    <source>
        <dbReference type="PROSITE" id="PS51459"/>
    </source>
</evidence>
<dbReference type="InterPro" id="IPR036597">
    <property type="entry name" value="Fido-like_dom_sf"/>
</dbReference>
<organism evidence="2 3">
    <name type="scientific">Nitrospirillum viridazoti CBAmc</name>
    <dbReference type="NCBI Taxonomy" id="1441467"/>
    <lineage>
        <taxon>Bacteria</taxon>
        <taxon>Pseudomonadati</taxon>
        <taxon>Pseudomonadota</taxon>
        <taxon>Alphaproteobacteria</taxon>
        <taxon>Rhodospirillales</taxon>
        <taxon>Azospirillaceae</taxon>
        <taxon>Nitrospirillum</taxon>
        <taxon>Nitrospirillum viridazoti</taxon>
    </lineage>
</organism>
<name>A0A248JQD3_9PROT</name>
<dbReference type="SUPFAM" id="SSF140931">
    <property type="entry name" value="Fic-like"/>
    <property type="match status" value="1"/>
</dbReference>